<dbReference type="Pfam" id="PF01957">
    <property type="entry name" value="NfeD"/>
    <property type="match status" value="1"/>
</dbReference>
<evidence type="ECO:0000313" key="3">
    <source>
        <dbReference type="EMBL" id="SIM69820.1"/>
    </source>
</evidence>
<protein>
    <submittedName>
        <fullName evidence="3">NfeD superfamily protein</fullName>
    </submittedName>
</protein>
<feature type="domain" description="NfeD-like C-terminal" evidence="2">
    <location>
        <begin position="43"/>
        <end position="98"/>
    </location>
</feature>
<dbReference type="InterPro" id="IPR002810">
    <property type="entry name" value="NfeD-like_C"/>
</dbReference>
<evidence type="ECO:0000256" key="1">
    <source>
        <dbReference type="SAM" id="Phobius"/>
    </source>
</evidence>
<dbReference type="Proteomes" id="UP000195607">
    <property type="component" value="Chromosome I"/>
</dbReference>
<evidence type="ECO:0000259" key="2">
    <source>
        <dbReference type="Pfam" id="PF01957"/>
    </source>
</evidence>
<dbReference type="SUPFAM" id="SSF141322">
    <property type="entry name" value="NfeD domain-like"/>
    <property type="match status" value="1"/>
</dbReference>
<dbReference type="RefSeq" id="WP_148689921.1">
    <property type="nucleotide sequence ID" value="NZ_LT671858.1"/>
</dbReference>
<dbReference type="EMBL" id="LT671858">
    <property type="protein sequence ID" value="SIM69820.1"/>
    <property type="molecule type" value="Genomic_DNA"/>
</dbReference>
<organism evidence="3 4">
    <name type="scientific">Cuniculiplasma divulgatum</name>
    <dbReference type="NCBI Taxonomy" id="1673428"/>
    <lineage>
        <taxon>Archaea</taxon>
        <taxon>Methanobacteriati</taxon>
        <taxon>Thermoplasmatota</taxon>
        <taxon>Thermoplasmata</taxon>
        <taxon>Thermoplasmatales</taxon>
        <taxon>Cuniculiplasmataceae</taxon>
        <taxon>Cuniculiplasma</taxon>
    </lineage>
</organism>
<keyword evidence="1" id="KW-0472">Membrane</keyword>
<sequence>MISDDLFYISILLVAIVFFFLGAWFYRLVLWYPRGGRAVTGTKSMIGKIGRVVRDNGTNMVVRVDGQNWNAKYVGEHRPEVGDRVSIKDVNGLNLLVEEIKDGN</sequence>
<gene>
    <name evidence="3" type="ORF">CSP5_1297</name>
</gene>
<proteinExistence type="predicted"/>
<dbReference type="InterPro" id="IPR012340">
    <property type="entry name" value="NA-bd_OB-fold"/>
</dbReference>
<name>A0A1N5VAQ3_9ARCH</name>
<evidence type="ECO:0000313" key="4">
    <source>
        <dbReference type="Proteomes" id="UP000195607"/>
    </source>
</evidence>
<keyword evidence="1" id="KW-0812">Transmembrane</keyword>
<accession>A0A1N5VAQ3</accession>
<reference evidence="3 4" key="1">
    <citation type="submission" date="2016-04" db="EMBL/GenBank/DDBJ databases">
        <authorList>
            <person name="Evans L.H."/>
            <person name="Alamgir A."/>
            <person name="Owens N."/>
            <person name="Weber N.D."/>
            <person name="Virtaneva K."/>
            <person name="Barbian K."/>
            <person name="Babar A."/>
            <person name="Rosenke K."/>
        </authorList>
    </citation>
    <scope>NUCLEOTIDE SEQUENCE [LARGE SCALE GENOMIC DNA]</scope>
    <source>
        <strain evidence="4">S5(T) (JCM 30642 \VKM B-2941)</strain>
    </source>
</reference>
<feature type="transmembrane region" description="Helical" evidence="1">
    <location>
        <begin position="6"/>
        <end position="26"/>
    </location>
</feature>
<dbReference type="GeneID" id="41588544"/>
<dbReference type="Gene3D" id="2.40.50.140">
    <property type="entry name" value="Nucleic acid-binding proteins"/>
    <property type="match status" value="1"/>
</dbReference>
<dbReference type="AlphaFoldDB" id="A0A1N5VAQ3"/>
<keyword evidence="1" id="KW-1133">Transmembrane helix</keyword>